<evidence type="ECO:0000256" key="3">
    <source>
        <dbReference type="ARBA" id="ARBA00022449"/>
    </source>
</evidence>
<organism evidence="11 12">
    <name type="scientific">Roseibium alexandrii</name>
    <dbReference type="NCBI Taxonomy" id="388408"/>
    <lineage>
        <taxon>Bacteria</taxon>
        <taxon>Pseudomonadati</taxon>
        <taxon>Pseudomonadota</taxon>
        <taxon>Alphaproteobacteria</taxon>
        <taxon>Hyphomicrobiales</taxon>
        <taxon>Stappiaceae</taxon>
        <taxon>Roseibium</taxon>
    </lineage>
</organism>
<reference evidence="12" key="1">
    <citation type="submission" date="2015-07" db="EMBL/GenBank/DDBJ databases">
        <authorList>
            <person name="Rodrigo-Torres Lidia"/>
            <person name="Arahal R.David."/>
        </authorList>
    </citation>
    <scope>NUCLEOTIDE SEQUENCE [LARGE SCALE GENOMIC DNA]</scope>
    <source>
        <strain evidence="12">CECT 5112</strain>
    </source>
</reference>
<evidence type="ECO:0000256" key="5">
    <source>
        <dbReference type="ARBA" id="ARBA00022692"/>
    </source>
</evidence>
<dbReference type="STRING" id="388408.LAX5112_04876"/>
<dbReference type="PANTHER" id="PTHR32507:SF8">
    <property type="entry name" value="CNH1P"/>
    <property type="match status" value="1"/>
</dbReference>
<sequence length="418" mass="44672">MTQGLLMLGMFTVGYTLLAKKLSDSMLTAPMLFLGFGLLMAQTGFMPLDDAEALLHIVAEFALIVLLFLDAAQINLRSLRKNHEWPFRMLIIGLPLAVGIGTLAALPFTTAYPVVVAALVAALLAPTDAALGQAVVTNKKVPERVRSALTVESGLNDGMALPVVLLFASLTAQMMHTDTTNWILFGAKQLAFGPLVGAAIGVIGGKIFLLAKKHRMTTVQIEGIGALAMAGSAYLAAGMIDGNGFISAFVAGLLFGNVIKGHCGFIYEFTEGEGQMLTWGAFFLIGLALMPNAIAHLSFETLAIILISLFVVRPLAIWFSLMGTDAGPITRIFFGWFGPRGLATALFALLIVDEIDHEIGEQLLNLAVNAVWISAILHGVTAVPFAKWYAAHMASKDKAAEMEEVQPMRPDVSKEVLT</sequence>
<accession>A0A0M7AR03</accession>
<dbReference type="Gene3D" id="1.20.1530.20">
    <property type="match status" value="1"/>
</dbReference>
<feature type="transmembrane region" description="Helical" evidence="9">
    <location>
        <begin position="301"/>
        <end position="321"/>
    </location>
</feature>
<dbReference type="GO" id="GO:0015297">
    <property type="term" value="F:antiporter activity"/>
    <property type="evidence" value="ECO:0007669"/>
    <property type="project" value="UniProtKB-KW"/>
</dbReference>
<keyword evidence="4" id="KW-1003">Cell membrane</keyword>
<dbReference type="InterPro" id="IPR038770">
    <property type="entry name" value="Na+/solute_symporter_sf"/>
</dbReference>
<keyword evidence="6 9" id="KW-1133">Transmembrane helix</keyword>
<evidence type="ECO:0000256" key="4">
    <source>
        <dbReference type="ARBA" id="ARBA00022475"/>
    </source>
</evidence>
<dbReference type="Proteomes" id="UP000053235">
    <property type="component" value="Unassembled WGS sequence"/>
</dbReference>
<keyword evidence="2" id="KW-0813">Transport</keyword>
<keyword evidence="5 9" id="KW-0812">Transmembrane</keyword>
<evidence type="ECO:0000256" key="1">
    <source>
        <dbReference type="ARBA" id="ARBA00004651"/>
    </source>
</evidence>
<evidence type="ECO:0000259" key="10">
    <source>
        <dbReference type="Pfam" id="PF00999"/>
    </source>
</evidence>
<dbReference type="Pfam" id="PF00999">
    <property type="entry name" value="Na_H_Exchanger"/>
    <property type="match status" value="1"/>
</dbReference>
<feature type="domain" description="Cation/H+ exchanger transmembrane" evidence="10">
    <location>
        <begin position="11"/>
        <end position="388"/>
    </location>
</feature>
<feature type="transmembrane region" description="Helical" evidence="9">
    <location>
        <begin position="54"/>
        <end position="75"/>
    </location>
</feature>
<keyword evidence="3" id="KW-0050">Antiport</keyword>
<evidence type="ECO:0000256" key="8">
    <source>
        <dbReference type="ARBA" id="ARBA00023136"/>
    </source>
</evidence>
<feature type="transmembrane region" description="Helical" evidence="9">
    <location>
        <begin position="148"/>
        <end position="170"/>
    </location>
</feature>
<dbReference type="GO" id="GO:1902600">
    <property type="term" value="P:proton transmembrane transport"/>
    <property type="evidence" value="ECO:0007669"/>
    <property type="project" value="InterPro"/>
</dbReference>
<dbReference type="OrthoDB" id="9810860at2"/>
<comment type="subcellular location">
    <subcellularLocation>
        <location evidence="1">Cell membrane</location>
        <topology evidence="1">Multi-pass membrane protein</topology>
    </subcellularLocation>
</comment>
<evidence type="ECO:0000256" key="7">
    <source>
        <dbReference type="ARBA" id="ARBA00023065"/>
    </source>
</evidence>
<feature type="transmembrane region" description="Helical" evidence="9">
    <location>
        <begin position="114"/>
        <end position="136"/>
    </location>
</feature>
<keyword evidence="7" id="KW-0406">Ion transport</keyword>
<dbReference type="EMBL" id="CXWD01000033">
    <property type="protein sequence ID" value="CTQ77329.1"/>
    <property type="molecule type" value="Genomic_DNA"/>
</dbReference>
<evidence type="ECO:0000313" key="12">
    <source>
        <dbReference type="Proteomes" id="UP000053235"/>
    </source>
</evidence>
<protein>
    <submittedName>
        <fullName evidence="11">Potassium/proton antiporter</fullName>
    </submittedName>
</protein>
<feature type="transmembrane region" description="Helical" evidence="9">
    <location>
        <begin position="190"/>
        <end position="211"/>
    </location>
</feature>
<feature type="transmembrane region" description="Helical" evidence="9">
    <location>
        <begin position="364"/>
        <end position="386"/>
    </location>
</feature>
<dbReference type="GO" id="GO:0005886">
    <property type="term" value="C:plasma membrane"/>
    <property type="evidence" value="ECO:0007669"/>
    <property type="project" value="UniProtKB-SubCell"/>
</dbReference>
<dbReference type="PANTHER" id="PTHR32507">
    <property type="entry name" value="NA(+)/H(+) ANTIPORTER 1"/>
    <property type="match status" value="1"/>
</dbReference>
<evidence type="ECO:0000256" key="2">
    <source>
        <dbReference type="ARBA" id="ARBA00022448"/>
    </source>
</evidence>
<feature type="transmembrane region" description="Helical" evidence="9">
    <location>
        <begin position="87"/>
        <end position="108"/>
    </location>
</feature>
<dbReference type="AlphaFoldDB" id="A0A0M7AR03"/>
<dbReference type="InterPro" id="IPR006153">
    <property type="entry name" value="Cation/H_exchanger_TM"/>
</dbReference>
<feature type="transmembrane region" description="Helical" evidence="9">
    <location>
        <begin position="276"/>
        <end position="295"/>
    </location>
</feature>
<keyword evidence="8 9" id="KW-0472">Membrane</keyword>
<feature type="transmembrane region" description="Helical" evidence="9">
    <location>
        <begin position="333"/>
        <end position="352"/>
    </location>
</feature>
<evidence type="ECO:0000256" key="6">
    <source>
        <dbReference type="ARBA" id="ARBA00022989"/>
    </source>
</evidence>
<evidence type="ECO:0000256" key="9">
    <source>
        <dbReference type="SAM" id="Phobius"/>
    </source>
</evidence>
<name>A0A0M7AR03_9HYPH</name>
<evidence type="ECO:0000313" key="11">
    <source>
        <dbReference type="EMBL" id="CTQ77329.1"/>
    </source>
</evidence>
<gene>
    <name evidence="11" type="ORF">LAX5112_04876</name>
</gene>
<proteinExistence type="predicted"/>
<feature type="transmembrane region" description="Helical" evidence="9">
    <location>
        <begin position="27"/>
        <end position="48"/>
    </location>
</feature>
<keyword evidence="12" id="KW-1185">Reference proteome</keyword>
<dbReference type="RefSeq" id="WP_082429265.1">
    <property type="nucleotide sequence ID" value="NZ_CXWD01000033.1"/>
</dbReference>